<evidence type="ECO:0000313" key="1">
    <source>
        <dbReference type="EMBL" id="GAA3727319.1"/>
    </source>
</evidence>
<accession>A0ABP7EYC8</accession>
<evidence type="ECO:0000313" key="2">
    <source>
        <dbReference type="Proteomes" id="UP001499884"/>
    </source>
</evidence>
<protein>
    <recommendedName>
        <fullName evidence="3">Tail assembly chaperone</fullName>
    </recommendedName>
</protein>
<dbReference type="EMBL" id="BAABEP010000014">
    <property type="protein sequence ID" value="GAA3727319.1"/>
    <property type="molecule type" value="Genomic_DNA"/>
</dbReference>
<dbReference type="RefSeq" id="WP_345645748.1">
    <property type="nucleotide sequence ID" value="NZ_BAABEP010000014.1"/>
</dbReference>
<sequence>MSKPGRARYRLAEVHAQYAEAVGGDDVEFEGPGGEVFTMPHPLFADDEWGQAVDAEETGAGKARAMLGDEQFDRFIKAGGRPADVNLLFGFLTSSIGEQVKGVKVRPTRS</sequence>
<keyword evidence="2" id="KW-1185">Reference proteome</keyword>
<organism evidence="1 2">
    <name type="scientific">Streptomyces tremellae</name>
    <dbReference type="NCBI Taxonomy" id="1124239"/>
    <lineage>
        <taxon>Bacteria</taxon>
        <taxon>Bacillati</taxon>
        <taxon>Actinomycetota</taxon>
        <taxon>Actinomycetes</taxon>
        <taxon>Kitasatosporales</taxon>
        <taxon>Streptomycetaceae</taxon>
        <taxon>Streptomyces</taxon>
    </lineage>
</organism>
<name>A0ABP7EYC8_9ACTN</name>
<gene>
    <name evidence="1" type="ORF">GCM10023082_26620</name>
</gene>
<dbReference type="Proteomes" id="UP001499884">
    <property type="component" value="Unassembled WGS sequence"/>
</dbReference>
<reference evidence="2" key="1">
    <citation type="journal article" date="2019" name="Int. J. Syst. Evol. Microbiol.">
        <title>The Global Catalogue of Microorganisms (GCM) 10K type strain sequencing project: providing services to taxonomists for standard genome sequencing and annotation.</title>
        <authorList>
            <consortium name="The Broad Institute Genomics Platform"/>
            <consortium name="The Broad Institute Genome Sequencing Center for Infectious Disease"/>
            <person name="Wu L."/>
            <person name="Ma J."/>
        </authorList>
    </citation>
    <scope>NUCLEOTIDE SEQUENCE [LARGE SCALE GENOMIC DNA]</scope>
    <source>
        <strain evidence="2">JCM 30846</strain>
    </source>
</reference>
<proteinExistence type="predicted"/>
<evidence type="ECO:0008006" key="3">
    <source>
        <dbReference type="Google" id="ProtNLM"/>
    </source>
</evidence>
<comment type="caution">
    <text evidence="1">The sequence shown here is derived from an EMBL/GenBank/DDBJ whole genome shotgun (WGS) entry which is preliminary data.</text>
</comment>